<keyword evidence="4" id="KW-1185">Reference proteome</keyword>
<proteinExistence type="predicted"/>
<protein>
    <submittedName>
        <fullName evidence="3">Uncharacterized protein</fullName>
    </submittedName>
</protein>
<evidence type="ECO:0000256" key="1">
    <source>
        <dbReference type="SAM" id="MobiDB-lite"/>
    </source>
</evidence>
<keyword evidence="2" id="KW-0472">Membrane</keyword>
<accession>A0A9P5NBV6</accession>
<feature type="transmembrane region" description="Helical" evidence="2">
    <location>
        <begin position="197"/>
        <end position="216"/>
    </location>
</feature>
<sequence>MTVENNEILSSSWAAASGSGSGSGFAPAPPTGPRALREFNAPTTTGAAPSASTSTPLPRTPVTPAYQPLQAPRLPGFEPASSSTSTSALAPPPPPPPGPPPIEPPTPLPEIPESLTYETKPASLNGGDGGVKEEMGQEAKMALWDERTRWVVFFFLGLDWIGFGSFFFFDVSIPLVSVFVGSCFRFYFFFRSHFFPVSFFVSVFLFLSPFGLLASVCSVQRVQLEVGSVATVSFSLFDYFRLWQEPEWLVIFSCYIFHLLFYPTPADSSPFLSSWTSTESSQTPSKPAKN</sequence>
<feature type="compositionally biased region" description="Pro residues" evidence="1">
    <location>
        <begin position="90"/>
        <end position="110"/>
    </location>
</feature>
<evidence type="ECO:0000313" key="4">
    <source>
        <dbReference type="Proteomes" id="UP000724874"/>
    </source>
</evidence>
<feature type="transmembrane region" description="Helical" evidence="2">
    <location>
        <begin position="150"/>
        <end position="167"/>
    </location>
</feature>
<comment type="caution">
    <text evidence="3">The sequence shown here is derived from an EMBL/GenBank/DDBJ whole genome shotgun (WGS) entry which is preliminary data.</text>
</comment>
<dbReference type="Proteomes" id="UP000724874">
    <property type="component" value="Unassembled WGS sequence"/>
</dbReference>
<keyword evidence="2" id="KW-0812">Transmembrane</keyword>
<organism evidence="3 4">
    <name type="scientific">Gymnopilus junonius</name>
    <name type="common">Spectacular rustgill mushroom</name>
    <name type="synonym">Gymnopilus spectabilis subsp. junonius</name>
    <dbReference type="NCBI Taxonomy" id="109634"/>
    <lineage>
        <taxon>Eukaryota</taxon>
        <taxon>Fungi</taxon>
        <taxon>Dikarya</taxon>
        <taxon>Basidiomycota</taxon>
        <taxon>Agaricomycotina</taxon>
        <taxon>Agaricomycetes</taxon>
        <taxon>Agaricomycetidae</taxon>
        <taxon>Agaricales</taxon>
        <taxon>Agaricineae</taxon>
        <taxon>Hymenogastraceae</taxon>
        <taxon>Gymnopilus</taxon>
    </lineage>
</organism>
<feature type="compositionally biased region" description="Low complexity" evidence="1">
    <location>
        <begin position="41"/>
        <end position="57"/>
    </location>
</feature>
<dbReference type="EMBL" id="JADNYJ010000195">
    <property type="protein sequence ID" value="KAF8875537.1"/>
    <property type="molecule type" value="Genomic_DNA"/>
</dbReference>
<evidence type="ECO:0000313" key="3">
    <source>
        <dbReference type="EMBL" id="KAF8875537.1"/>
    </source>
</evidence>
<feature type="compositionally biased region" description="Low complexity" evidence="1">
    <location>
        <begin position="79"/>
        <end position="89"/>
    </location>
</feature>
<reference evidence="3" key="1">
    <citation type="submission" date="2020-11" db="EMBL/GenBank/DDBJ databases">
        <authorList>
            <consortium name="DOE Joint Genome Institute"/>
            <person name="Ahrendt S."/>
            <person name="Riley R."/>
            <person name="Andreopoulos W."/>
            <person name="LaButti K."/>
            <person name="Pangilinan J."/>
            <person name="Ruiz-duenas F.J."/>
            <person name="Barrasa J.M."/>
            <person name="Sanchez-Garcia M."/>
            <person name="Camarero S."/>
            <person name="Miyauchi S."/>
            <person name="Serrano A."/>
            <person name="Linde D."/>
            <person name="Babiker R."/>
            <person name="Drula E."/>
            <person name="Ayuso-Fernandez I."/>
            <person name="Pacheco R."/>
            <person name="Padilla G."/>
            <person name="Ferreira P."/>
            <person name="Barriuso J."/>
            <person name="Kellner H."/>
            <person name="Castanera R."/>
            <person name="Alfaro M."/>
            <person name="Ramirez L."/>
            <person name="Pisabarro A.G."/>
            <person name="Kuo A."/>
            <person name="Tritt A."/>
            <person name="Lipzen A."/>
            <person name="He G."/>
            <person name="Yan M."/>
            <person name="Ng V."/>
            <person name="Cullen D."/>
            <person name="Martin F."/>
            <person name="Rosso M.-N."/>
            <person name="Henrissat B."/>
            <person name="Hibbett D."/>
            <person name="Martinez A.T."/>
            <person name="Grigoriev I.V."/>
        </authorList>
    </citation>
    <scope>NUCLEOTIDE SEQUENCE</scope>
    <source>
        <strain evidence="3">AH 44721</strain>
    </source>
</reference>
<dbReference type="AlphaFoldDB" id="A0A9P5NBV6"/>
<keyword evidence="2" id="KW-1133">Transmembrane helix</keyword>
<gene>
    <name evidence="3" type="ORF">CPB84DRAFT_443252</name>
</gene>
<name>A0A9P5NBV6_GYMJU</name>
<evidence type="ECO:0000256" key="2">
    <source>
        <dbReference type="SAM" id="Phobius"/>
    </source>
</evidence>
<feature type="region of interest" description="Disordered" evidence="1">
    <location>
        <begin position="1"/>
        <end position="113"/>
    </location>
</feature>